<gene>
    <name evidence="1" type="ORF">WN72_09685</name>
</gene>
<dbReference type="AlphaFoldDB" id="A0AAE7NI80"/>
<evidence type="ECO:0000313" key="2">
    <source>
        <dbReference type="Proteomes" id="UP000594015"/>
    </source>
</evidence>
<dbReference type="KEGG" id="barh:WN72_09685"/>
<evidence type="ECO:0000313" key="1">
    <source>
        <dbReference type="EMBL" id="QOZ66613.1"/>
    </source>
</evidence>
<dbReference type="Proteomes" id="UP000594015">
    <property type="component" value="Chromosome"/>
</dbReference>
<reference evidence="1 2" key="1">
    <citation type="submission" date="2018-06" db="EMBL/GenBank/DDBJ databases">
        <title>Comparative genomics of Bradyrhizobium nodulating Arachidis hypogaea.</title>
        <authorList>
            <person name="Li Y."/>
        </authorList>
    </citation>
    <scope>NUCLEOTIDE SEQUENCE [LARGE SCALE GENOMIC DNA]</scope>
    <source>
        <strain evidence="1 2">CCBAU 051107</strain>
    </source>
</reference>
<sequence length="68" mass="7420">MGVGARLRLAERFRLGRCPDHSNAAGWHILTQLRDFDLPSGAKSDEGVRKELLQNTESSADATGAIKK</sequence>
<dbReference type="EMBL" id="CP030050">
    <property type="protein sequence ID" value="QOZ66613.1"/>
    <property type="molecule type" value="Genomic_DNA"/>
</dbReference>
<name>A0AAE7NI80_9BRAD</name>
<accession>A0AAE7NI80</accession>
<protein>
    <submittedName>
        <fullName evidence="1">Uncharacterized protein</fullName>
    </submittedName>
</protein>
<proteinExistence type="predicted"/>
<organism evidence="1 2">
    <name type="scientific">Bradyrhizobium arachidis</name>
    <dbReference type="NCBI Taxonomy" id="858423"/>
    <lineage>
        <taxon>Bacteria</taxon>
        <taxon>Pseudomonadati</taxon>
        <taxon>Pseudomonadota</taxon>
        <taxon>Alphaproteobacteria</taxon>
        <taxon>Hyphomicrobiales</taxon>
        <taxon>Nitrobacteraceae</taxon>
        <taxon>Bradyrhizobium</taxon>
    </lineage>
</organism>